<name>D8JB08_HALJB</name>
<dbReference type="PATRIC" id="fig|795797.18.peg.3081"/>
<keyword evidence="1" id="KW-0614">Plasmid</keyword>
<dbReference type="Proteomes" id="UP000000390">
    <property type="component" value="Plasmid 1"/>
</dbReference>
<evidence type="ECO:0000313" key="2">
    <source>
        <dbReference type="EMBL" id="ELY41444.1"/>
    </source>
</evidence>
<gene>
    <name evidence="1" type="ordered locus">HacjB3_15506</name>
    <name evidence="2" type="ORF">C497_01750</name>
</gene>
<proteinExistence type="predicted"/>
<dbReference type="EMBL" id="CP002063">
    <property type="protein sequence ID" value="ADJ16461.1"/>
    <property type="molecule type" value="Genomic_DNA"/>
</dbReference>
<evidence type="ECO:0000313" key="4">
    <source>
        <dbReference type="Proteomes" id="UP000011645"/>
    </source>
</evidence>
<keyword evidence="4" id="KW-1185">Reference proteome</keyword>
<dbReference type="Proteomes" id="UP000011645">
    <property type="component" value="Unassembled WGS sequence"/>
</dbReference>
<organism evidence="1 3">
    <name type="scientific">Halalkalicoccus jeotgali (strain DSM 18796 / CECT 7217 / JCM 14584 / KCTC 4019 / B3)</name>
    <dbReference type="NCBI Taxonomy" id="795797"/>
    <lineage>
        <taxon>Archaea</taxon>
        <taxon>Methanobacteriati</taxon>
        <taxon>Methanobacteriota</taxon>
        <taxon>Stenosarchaea group</taxon>
        <taxon>Halobacteria</taxon>
        <taxon>Halobacteriales</taxon>
        <taxon>Halococcaceae</taxon>
        <taxon>Halalkalicoccus</taxon>
    </lineage>
</organism>
<geneLocation type="plasmid" evidence="1 3">
    <name>1</name>
</geneLocation>
<evidence type="ECO:0000313" key="1">
    <source>
        <dbReference type="EMBL" id="ADJ16461.1"/>
    </source>
</evidence>
<sequence length="49" mass="5674">MLQSIIEDGEWMRIEKRRTMSIDGCIFIIKLDVAGPQVRMIGILMKAEH</sequence>
<evidence type="ECO:0000313" key="3">
    <source>
        <dbReference type="Proteomes" id="UP000000390"/>
    </source>
</evidence>
<reference evidence="2 4" key="2">
    <citation type="journal article" date="2014" name="PLoS Genet.">
        <title>Phylogenetically driven sequencing of extremely halophilic archaea reveals strategies for static and dynamic osmo-response.</title>
        <authorList>
            <person name="Becker E.A."/>
            <person name="Seitzer P.M."/>
            <person name="Tritt A."/>
            <person name="Larsen D."/>
            <person name="Krusor M."/>
            <person name="Yao A.I."/>
            <person name="Wu D."/>
            <person name="Madern D."/>
            <person name="Eisen J.A."/>
            <person name="Darling A.E."/>
            <person name="Facciotti M.T."/>
        </authorList>
    </citation>
    <scope>NUCLEOTIDE SEQUENCE [LARGE SCALE GENOMIC DNA]</scope>
    <source>
        <strain evidence="2">B3</strain>
        <strain evidence="4">DSM 18796 / CECT 7217 / JCM 14584 / KCTC 4019 / B3</strain>
    </source>
</reference>
<dbReference type="EMBL" id="AOHV01000005">
    <property type="protein sequence ID" value="ELY41444.1"/>
    <property type="molecule type" value="Genomic_DNA"/>
</dbReference>
<reference evidence="1 3" key="1">
    <citation type="journal article" date="2010" name="J. Bacteriol.">
        <title>Complete genome sequence of Halalkalicoccus jeotgali B3(T), an extremely halophilic archaeon.</title>
        <authorList>
            <person name="Roh S.W."/>
            <person name="Nam Y.D."/>
            <person name="Nam S.H."/>
            <person name="Choi S.H."/>
            <person name="Park H.S."/>
            <person name="Bae J.W."/>
        </authorList>
    </citation>
    <scope>NUCLEOTIDE SEQUENCE [LARGE SCALE GENOMIC DNA]</scope>
    <source>
        <strain evidence="1">B3</strain>
        <strain evidence="3">DSM 18796 / CECT 7217 / JCM 14584 / KCTC 4019 / B3</strain>
        <plasmid evidence="3">1</plasmid>
    </source>
</reference>
<accession>D8JB08</accession>
<protein>
    <submittedName>
        <fullName evidence="1">Uncharacterized protein</fullName>
    </submittedName>
</protein>
<dbReference type="AlphaFoldDB" id="D8JB08"/>
<dbReference type="HOGENOM" id="CLU_3130727_0_0_2"/>
<dbReference type="KEGG" id="hje:HacjB3_15506"/>